<dbReference type="SMART" id="SM00014">
    <property type="entry name" value="acidPPc"/>
    <property type="match status" value="1"/>
</dbReference>
<dbReference type="Pfam" id="PF01569">
    <property type="entry name" value="PAP2"/>
    <property type="match status" value="1"/>
</dbReference>
<dbReference type="EMBL" id="VOOR01000080">
    <property type="protein sequence ID" value="TXB60110.1"/>
    <property type="molecule type" value="Genomic_DNA"/>
</dbReference>
<keyword evidence="1" id="KW-0472">Membrane</keyword>
<dbReference type="OrthoDB" id="9773582at2"/>
<evidence type="ECO:0000256" key="1">
    <source>
        <dbReference type="SAM" id="Phobius"/>
    </source>
</evidence>
<dbReference type="PANTHER" id="PTHR14969:SF13">
    <property type="entry name" value="AT30094P"/>
    <property type="match status" value="1"/>
</dbReference>
<feature type="domain" description="Phosphatidic acid phosphatase type 2/haloperoxidase" evidence="2">
    <location>
        <begin position="59"/>
        <end position="170"/>
    </location>
</feature>
<sequence>MNFIIDFDIELLRWIQNSRIAYLDNFLYWVSYSTTFVSIALLLVLASQGFIKKARNFKVIFYQLLTVFLTSAFVSLVLKFTIERPRPFITYPDIVKLSEAGSFSFPSGHTTEAFSMAFGAMLLFQNKLWSIPIILWALLVAYSRMALGVHYPFDVFAAILIALIISFLTIITRAKWIKIK</sequence>
<gene>
    <name evidence="3" type="ORF">FRY97_20760</name>
</gene>
<dbReference type="PANTHER" id="PTHR14969">
    <property type="entry name" value="SPHINGOSINE-1-PHOSPHATE PHOSPHOHYDROLASE"/>
    <property type="match status" value="1"/>
</dbReference>
<evidence type="ECO:0000259" key="2">
    <source>
        <dbReference type="SMART" id="SM00014"/>
    </source>
</evidence>
<name>A0A5C6RFC9_9BACT</name>
<protein>
    <submittedName>
        <fullName evidence="3">Phosphatase PAP2 family protein</fullName>
    </submittedName>
</protein>
<reference evidence="3 4" key="1">
    <citation type="submission" date="2019-08" db="EMBL/GenBank/DDBJ databases">
        <title>Genome of Phaeodactylibacter luteus.</title>
        <authorList>
            <person name="Bowman J.P."/>
        </authorList>
    </citation>
    <scope>NUCLEOTIDE SEQUENCE [LARGE SCALE GENOMIC DNA]</scope>
    <source>
        <strain evidence="3 4">KCTC 42180</strain>
    </source>
</reference>
<dbReference type="Proteomes" id="UP000321580">
    <property type="component" value="Unassembled WGS sequence"/>
</dbReference>
<keyword evidence="1" id="KW-0812">Transmembrane</keyword>
<dbReference type="AlphaFoldDB" id="A0A5C6RFC9"/>
<accession>A0A5C6RFC9</accession>
<feature type="transmembrane region" description="Helical" evidence="1">
    <location>
        <begin position="155"/>
        <end position="174"/>
    </location>
</feature>
<proteinExistence type="predicted"/>
<feature type="transmembrane region" description="Helical" evidence="1">
    <location>
        <begin position="59"/>
        <end position="82"/>
    </location>
</feature>
<keyword evidence="1" id="KW-1133">Transmembrane helix</keyword>
<feature type="transmembrane region" description="Helical" evidence="1">
    <location>
        <begin position="26"/>
        <end position="47"/>
    </location>
</feature>
<dbReference type="InterPro" id="IPR000326">
    <property type="entry name" value="PAP2/HPO"/>
</dbReference>
<dbReference type="Gene3D" id="1.20.144.10">
    <property type="entry name" value="Phosphatidic acid phosphatase type 2/haloperoxidase"/>
    <property type="match status" value="2"/>
</dbReference>
<organism evidence="3 4">
    <name type="scientific">Phaeodactylibacter luteus</name>
    <dbReference type="NCBI Taxonomy" id="1564516"/>
    <lineage>
        <taxon>Bacteria</taxon>
        <taxon>Pseudomonadati</taxon>
        <taxon>Bacteroidota</taxon>
        <taxon>Saprospiria</taxon>
        <taxon>Saprospirales</taxon>
        <taxon>Haliscomenobacteraceae</taxon>
        <taxon>Phaeodactylibacter</taxon>
    </lineage>
</organism>
<evidence type="ECO:0000313" key="3">
    <source>
        <dbReference type="EMBL" id="TXB60110.1"/>
    </source>
</evidence>
<comment type="caution">
    <text evidence="3">The sequence shown here is derived from an EMBL/GenBank/DDBJ whole genome shotgun (WGS) entry which is preliminary data.</text>
</comment>
<evidence type="ECO:0000313" key="4">
    <source>
        <dbReference type="Proteomes" id="UP000321580"/>
    </source>
</evidence>
<dbReference type="RefSeq" id="WP_147169545.1">
    <property type="nucleotide sequence ID" value="NZ_VOOR01000080.1"/>
</dbReference>
<dbReference type="SUPFAM" id="SSF48317">
    <property type="entry name" value="Acid phosphatase/Vanadium-dependent haloperoxidase"/>
    <property type="match status" value="1"/>
</dbReference>
<keyword evidence="4" id="KW-1185">Reference proteome</keyword>
<dbReference type="InterPro" id="IPR036938">
    <property type="entry name" value="PAP2/HPO_sf"/>
</dbReference>